<feature type="compositionally biased region" description="Polar residues" evidence="1">
    <location>
        <begin position="260"/>
        <end position="270"/>
    </location>
</feature>
<dbReference type="Pfam" id="PF20415">
    <property type="entry name" value="DUF6699"/>
    <property type="match status" value="1"/>
</dbReference>
<accession>A0A060S9Y0</accession>
<dbReference type="AlphaFoldDB" id="A0A060S9Y0"/>
<feature type="region of interest" description="Disordered" evidence="1">
    <location>
        <begin position="368"/>
        <end position="391"/>
    </location>
</feature>
<evidence type="ECO:0000313" key="5">
    <source>
        <dbReference type="Proteomes" id="UP000029665"/>
    </source>
</evidence>
<protein>
    <recommendedName>
        <fullName evidence="3">DUF6699 domain-containing protein</fullName>
    </recommendedName>
</protein>
<evidence type="ECO:0000256" key="1">
    <source>
        <dbReference type="SAM" id="MobiDB-lite"/>
    </source>
</evidence>
<keyword evidence="2" id="KW-1133">Transmembrane helix</keyword>
<dbReference type="Proteomes" id="UP000029665">
    <property type="component" value="Unassembled WGS sequence"/>
</dbReference>
<organism evidence="4 5">
    <name type="scientific">Pycnoporus cinnabarinus</name>
    <name type="common">Cinnabar-red polypore</name>
    <name type="synonym">Trametes cinnabarina</name>
    <dbReference type="NCBI Taxonomy" id="5643"/>
    <lineage>
        <taxon>Eukaryota</taxon>
        <taxon>Fungi</taxon>
        <taxon>Dikarya</taxon>
        <taxon>Basidiomycota</taxon>
        <taxon>Agaricomycotina</taxon>
        <taxon>Agaricomycetes</taxon>
        <taxon>Polyporales</taxon>
        <taxon>Polyporaceae</taxon>
        <taxon>Trametes</taxon>
    </lineage>
</organism>
<dbReference type="STRING" id="5643.A0A060S9Y0"/>
<gene>
    <name evidence="4" type="ORF">BN946_scf184844.g45</name>
</gene>
<feature type="domain" description="DUF6699" evidence="3">
    <location>
        <begin position="450"/>
        <end position="595"/>
    </location>
</feature>
<feature type="compositionally biased region" description="Low complexity" evidence="1">
    <location>
        <begin position="271"/>
        <end position="287"/>
    </location>
</feature>
<sequence length="628" mass="70809">MDSSTTRQATGTNPLGSRFGPREPRQRSSGGGGELDSPDITSPCLNPSHRQPRRPTLNLAVAKQGLLRRTRQIALPRPTDRLASCAIARSAAKDKYTFLPAPHCRTSRQAPDRRGPRESLTEWTLHRQDGVDLERRRKLTPVAAVGRLVRGLSIGFGIFLMVLAQYRRMLQTAFDNADASLDGLLDPHRPIDLDNNSSPPPPSRPRRQRDGSMSPVPMSPLRLNRPLLPNEQLVPTVRPDQMLPGDYVIPTPPATDSRGSHISNSRNVQESSAPARQSSDRAQQSSALVQQTSAAPAVPVDQWDPDTMSFVPRGTRRRLRPPSPPPPPLTRESHVSQPSRSTLPQQAQPYLPIYGYYPAAWPYPWAPPQRQPAASMSSESRPQSARQPRTFLPTPLYTSSGQAILPNEPGLNHPGRGFPPPSVGVSRYNYPTLHPMLMENPRKPYAPPPLQWDVRCPPYTAKYITPRAQVVPISPQQWDMPFTKEKVTEAQIHINHNMLELLRHTPHVHIQQSTPITVKDVLCAIYDWLQELVRPPERDRLKERYPQLWSMAEEAFRRRCLTCPHIAIPAAEWRKGMKRVDLLTDLVMWSGMYVVHTEDSRWFLRVSLLQPADVDPRWHFQGGSRVSH</sequence>
<reference evidence="4" key="1">
    <citation type="submission" date="2014-01" db="EMBL/GenBank/DDBJ databases">
        <title>The genome of the white-rot fungus Pycnoporus cinnabarinus: a basidiomycete model with a versatile arsenal for lignocellulosic biomass breakdown.</title>
        <authorList>
            <person name="Levasseur A."/>
            <person name="Lomascolo A."/>
            <person name="Ruiz-Duenas F.J."/>
            <person name="Uzan E."/>
            <person name="Piumi F."/>
            <person name="Kues U."/>
            <person name="Ram A.F.J."/>
            <person name="Murat C."/>
            <person name="Haon M."/>
            <person name="Benoit I."/>
            <person name="Arfi Y."/>
            <person name="Chevret D."/>
            <person name="Drula E."/>
            <person name="Kwon M.J."/>
            <person name="Gouret P."/>
            <person name="Lesage-Meessen L."/>
            <person name="Lombard V."/>
            <person name="Mariette J."/>
            <person name="Noirot C."/>
            <person name="Park J."/>
            <person name="Patyshakuliyeva A."/>
            <person name="Wieneger R.A.B."/>
            <person name="Wosten H.A.B."/>
            <person name="Martin F."/>
            <person name="Coutinho P.M."/>
            <person name="de Vries R."/>
            <person name="Martinez A.T."/>
            <person name="Klopp C."/>
            <person name="Pontarotti P."/>
            <person name="Henrissat B."/>
            <person name="Record E."/>
        </authorList>
    </citation>
    <scope>NUCLEOTIDE SEQUENCE [LARGE SCALE GENOMIC DNA]</scope>
    <source>
        <strain evidence="4">BRFM137</strain>
    </source>
</reference>
<feature type="compositionally biased region" description="Polar residues" evidence="1">
    <location>
        <begin position="335"/>
        <end position="344"/>
    </location>
</feature>
<comment type="caution">
    <text evidence="4">The sequence shown here is derived from an EMBL/GenBank/DDBJ whole genome shotgun (WGS) entry which is preliminary data.</text>
</comment>
<keyword evidence="2" id="KW-0472">Membrane</keyword>
<evidence type="ECO:0000259" key="3">
    <source>
        <dbReference type="Pfam" id="PF20415"/>
    </source>
</evidence>
<feature type="compositionally biased region" description="Polar residues" evidence="1">
    <location>
        <begin position="375"/>
        <end position="387"/>
    </location>
</feature>
<keyword evidence="5" id="KW-1185">Reference proteome</keyword>
<name>A0A060S9Y0_PYCCI</name>
<feature type="compositionally biased region" description="Polar residues" evidence="1">
    <location>
        <begin position="39"/>
        <end position="49"/>
    </location>
</feature>
<feature type="compositionally biased region" description="Polar residues" evidence="1">
    <location>
        <begin position="1"/>
        <end position="15"/>
    </location>
</feature>
<dbReference type="HOGENOM" id="CLU_435552_0_0_1"/>
<evidence type="ECO:0000313" key="4">
    <source>
        <dbReference type="EMBL" id="CDO71041.1"/>
    </source>
</evidence>
<feature type="region of interest" description="Disordered" evidence="1">
    <location>
        <begin position="185"/>
        <end position="344"/>
    </location>
</feature>
<evidence type="ECO:0000256" key="2">
    <source>
        <dbReference type="SAM" id="Phobius"/>
    </source>
</evidence>
<dbReference type="InterPro" id="IPR046522">
    <property type="entry name" value="DUF6699"/>
</dbReference>
<feature type="region of interest" description="Disordered" evidence="1">
    <location>
        <begin position="1"/>
        <end position="56"/>
    </location>
</feature>
<keyword evidence="2" id="KW-0812">Transmembrane</keyword>
<dbReference type="EMBL" id="CCBP010000097">
    <property type="protein sequence ID" value="CDO71041.1"/>
    <property type="molecule type" value="Genomic_DNA"/>
</dbReference>
<dbReference type="OrthoDB" id="3241567at2759"/>
<proteinExistence type="predicted"/>
<feature type="compositionally biased region" description="Low complexity" evidence="1">
    <location>
        <begin position="220"/>
        <end position="230"/>
    </location>
</feature>
<feature type="transmembrane region" description="Helical" evidence="2">
    <location>
        <begin position="144"/>
        <end position="166"/>
    </location>
</feature>